<gene>
    <name evidence="2" type="ORF">E4Z66_03575</name>
</gene>
<dbReference type="Proteomes" id="UP000306602">
    <property type="component" value="Unassembled WGS sequence"/>
</dbReference>
<name>A0A4S4NK61_9RHOB</name>
<keyword evidence="3" id="KW-1185">Reference proteome</keyword>
<proteinExistence type="predicted"/>
<dbReference type="OrthoDB" id="7432673at2"/>
<dbReference type="AlphaFoldDB" id="A0A4S4NK61"/>
<comment type="caution">
    <text evidence="2">The sequence shown here is derived from an EMBL/GenBank/DDBJ whole genome shotgun (WGS) entry which is preliminary data.</text>
</comment>
<protein>
    <submittedName>
        <fullName evidence="2">Uncharacterized protein</fullName>
    </submittedName>
</protein>
<dbReference type="RefSeq" id="WP_136461552.1">
    <property type="nucleotide sequence ID" value="NZ_SRKY01000001.1"/>
</dbReference>
<evidence type="ECO:0000313" key="3">
    <source>
        <dbReference type="Proteomes" id="UP000306602"/>
    </source>
</evidence>
<organism evidence="2 3">
    <name type="scientific">Aliishimia ponticola</name>
    <dbReference type="NCBI Taxonomy" id="2499833"/>
    <lineage>
        <taxon>Bacteria</taxon>
        <taxon>Pseudomonadati</taxon>
        <taxon>Pseudomonadota</taxon>
        <taxon>Alphaproteobacteria</taxon>
        <taxon>Rhodobacterales</taxon>
        <taxon>Paracoccaceae</taxon>
        <taxon>Aliishimia</taxon>
    </lineage>
</organism>
<feature type="region of interest" description="Disordered" evidence="1">
    <location>
        <begin position="1"/>
        <end position="23"/>
    </location>
</feature>
<evidence type="ECO:0000313" key="2">
    <source>
        <dbReference type="EMBL" id="THH38661.1"/>
    </source>
</evidence>
<reference evidence="2 3" key="1">
    <citation type="submission" date="2019-04" db="EMBL/GenBank/DDBJ databases">
        <title>Shimia ponticola sp. nov., isolated from seawater.</title>
        <authorList>
            <person name="Kim Y.-O."/>
            <person name="Yoon J.-H."/>
        </authorList>
    </citation>
    <scope>NUCLEOTIDE SEQUENCE [LARGE SCALE GENOMIC DNA]</scope>
    <source>
        <strain evidence="2 3">MYP11</strain>
    </source>
</reference>
<evidence type="ECO:0000256" key="1">
    <source>
        <dbReference type="SAM" id="MobiDB-lite"/>
    </source>
</evidence>
<dbReference type="EMBL" id="SRKY01000001">
    <property type="protein sequence ID" value="THH38661.1"/>
    <property type="molecule type" value="Genomic_DNA"/>
</dbReference>
<accession>A0A4S4NK61</accession>
<sequence length="179" mass="19462">MTKPDRTAMKPRHRDPPGLNATFNEDGKCDVDFIGDWGNLKNAYQHTPIITGVVSQIAALGSQGKQIDEGAANFALSFVDAMDPQDPAEVLLLTQMAATHQATMMLARRLNHVDNIPQQDSAERALNKLARTYAAQMDTLKKYRTKGQQVVRVERVTVEDGGQAIVGAVDAGGRSDGKM</sequence>